<sequence>MKVNQTKEQVKDIFSDILPHALVTFKKNVLDPLFGQNLLRKYANEQAPFRSELFTIEQLEQFAKNLAQSDVVYTEEPSEQLLKRLAENENVLLDVHQLLTETVKANSRIVPAGEWLLDNFYLIEEQIYTGKKHLPKGYSKGLPKLVSGPAAGLPRVYNIAIEILAHSDGRVDLKSLTSFITSYQTVATLKLGELWAIPIMLRLALLENLRRLSTQIAIDILNKNLADYWADEMTKTVEKDPKNLVLIIADMARSNPPMESSFVAELIRRLQGKGSSLALPLSWIEQRLSENNLTSSELVLIENQKQAADQVSISNTISSLRFLSNNDWREFVEATSAVEQELRKDASGIYPTMDFYTRDRYRHAVEKISKYGNVAEKDIAALAVELSAADETKDPGSRSGHVGYYLLDNGVKRIEKIATVKLSYGDRLRRLFNSIPVLSYAGGITLITLLISWGLLSKAHTDGLHAWWLAALAAICVIGSSQLAVTLINWMTTILARPHLLPRLDFSEGIPADYYSMVVVPTMLSNAKELEHLIEALEVRFLANRDANLSFALLTDFADANSETLPGDEALLQLAKNKINDLNRKYDKAKNDTFFLFHRPRKWNPRENVWMGYERKRGKLEELNALFRGKGKENFSAIVGEEQSYTRVKYVITLDTDTQLPRDAAWKMVGTLAHPLNKALYSEKKQRVIEGYTILQPRVSNCLPAADSSVYEKIHGNEPGTDPYTRAISDVYQDLFKEGSFIGKGIYDVDAFELTLNNRFPENRILSHDLLEGCYARAGLMSDVQLYEQYPSRYSTDMKRRHRWIRGDWQIASWLLPWAP</sequence>
<feature type="non-terminal residue" evidence="1">
    <location>
        <position position="820"/>
    </location>
</feature>
<name>A0ACC0TRP1_9AGAM</name>
<gene>
    <name evidence="1" type="ORF">F5148DRAFT_1295637</name>
</gene>
<keyword evidence="2" id="KW-1185">Reference proteome</keyword>
<protein>
    <submittedName>
        <fullName evidence="1">Uncharacterized protein</fullName>
    </submittedName>
</protein>
<proteinExistence type="predicted"/>
<dbReference type="Proteomes" id="UP001207468">
    <property type="component" value="Unassembled WGS sequence"/>
</dbReference>
<comment type="caution">
    <text evidence="1">The sequence shown here is derived from an EMBL/GenBank/DDBJ whole genome shotgun (WGS) entry which is preliminary data.</text>
</comment>
<accession>A0ACC0TRP1</accession>
<organism evidence="1 2">
    <name type="scientific">Russula earlei</name>
    <dbReference type="NCBI Taxonomy" id="71964"/>
    <lineage>
        <taxon>Eukaryota</taxon>
        <taxon>Fungi</taxon>
        <taxon>Dikarya</taxon>
        <taxon>Basidiomycota</taxon>
        <taxon>Agaricomycotina</taxon>
        <taxon>Agaricomycetes</taxon>
        <taxon>Russulales</taxon>
        <taxon>Russulaceae</taxon>
        <taxon>Russula</taxon>
    </lineage>
</organism>
<evidence type="ECO:0000313" key="1">
    <source>
        <dbReference type="EMBL" id="KAI9432816.1"/>
    </source>
</evidence>
<evidence type="ECO:0000313" key="2">
    <source>
        <dbReference type="Proteomes" id="UP001207468"/>
    </source>
</evidence>
<reference evidence="1" key="1">
    <citation type="submission" date="2021-03" db="EMBL/GenBank/DDBJ databases">
        <title>Evolutionary priming and transition to the ectomycorrhizal habit in an iconic lineage of mushroom-forming fungi: is preadaptation a requirement?</title>
        <authorList>
            <consortium name="DOE Joint Genome Institute"/>
            <person name="Looney B.P."/>
            <person name="Miyauchi S."/>
            <person name="Morin E."/>
            <person name="Drula E."/>
            <person name="Courty P.E."/>
            <person name="Chicoki N."/>
            <person name="Fauchery L."/>
            <person name="Kohler A."/>
            <person name="Kuo A."/>
            <person name="LaButti K."/>
            <person name="Pangilinan J."/>
            <person name="Lipzen A."/>
            <person name="Riley R."/>
            <person name="Andreopoulos W."/>
            <person name="He G."/>
            <person name="Johnson J."/>
            <person name="Barry K.W."/>
            <person name="Grigoriev I.V."/>
            <person name="Nagy L."/>
            <person name="Hibbett D."/>
            <person name="Henrissat B."/>
            <person name="Matheny P.B."/>
            <person name="Labbe J."/>
            <person name="Martin A.F."/>
        </authorList>
    </citation>
    <scope>NUCLEOTIDE SEQUENCE</scope>
    <source>
        <strain evidence="1">BPL698</strain>
    </source>
</reference>
<dbReference type="EMBL" id="JAGFNK010001294">
    <property type="protein sequence ID" value="KAI9432816.1"/>
    <property type="molecule type" value="Genomic_DNA"/>
</dbReference>